<keyword evidence="1" id="KW-1133">Transmembrane helix</keyword>
<keyword evidence="1" id="KW-0812">Transmembrane</keyword>
<dbReference type="InterPro" id="IPR008979">
    <property type="entry name" value="Galactose-bd-like_sf"/>
</dbReference>
<dbReference type="Gene3D" id="2.60.120.260">
    <property type="entry name" value="Galactose-binding domain-like"/>
    <property type="match status" value="1"/>
</dbReference>
<dbReference type="OrthoDB" id="9800955at2"/>
<comment type="caution">
    <text evidence="2">The sequence shown here is derived from an EMBL/GenBank/DDBJ whole genome shotgun (WGS) entry which is preliminary data.</text>
</comment>
<dbReference type="AlphaFoldDB" id="A0A327NL72"/>
<dbReference type="CDD" id="cd04080">
    <property type="entry name" value="CBM6_cellulase-like"/>
    <property type="match status" value="1"/>
</dbReference>
<protein>
    <recommendedName>
        <fullName evidence="4">Carbohydrate-binding protein</fullName>
    </recommendedName>
</protein>
<gene>
    <name evidence="2" type="ORF">HMF3257_17455</name>
</gene>
<keyword evidence="3" id="KW-1185">Reference proteome</keyword>
<organism evidence="2 3">
    <name type="scientific">Spirosoma telluris</name>
    <dbReference type="NCBI Taxonomy" id="2183553"/>
    <lineage>
        <taxon>Bacteria</taxon>
        <taxon>Pseudomonadati</taxon>
        <taxon>Bacteroidota</taxon>
        <taxon>Cytophagia</taxon>
        <taxon>Cytophagales</taxon>
        <taxon>Cytophagaceae</taxon>
        <taxon>Spirosoma</taxon>
    </lineage>
</organism>
<evidence type="ECO:0000313" key="3">
    <source>
        <dbReference type="Proteomes" id="UP000249016"/>
    </source>
</evidence>
<evidence type="ECO:0000256" key="1">
    <source>
        <dbReference type="SAM" id="Phobius"/>
    </source>
</evidence>
<accession>A0A327NL72</accession>
<dbReference type="Proteomes" id="UP000249016">
    <property type="component" value="Unassembled WGS sequence"/>
</dbReference>
<proteinExistence type="predicted"/>
<evidence type="ECO:0008006" key="4">
    <source>
        <dbReference type="Google" id="ProtNLM"/>
    </source>
</evidence>
<dbReference type="EMBL" id="QLII01000001">
    <property type="protein sequence ID" value="RAI75505.1"/>
    <property type="molecule type" value="Genomic_DNA"/>
</dbReference>
<sequence>MNYRTINKLYQLVNLTFQYTFSHKIGQAFLCIALLSATTASLLIAQIPRDYKGKPFRDAEYTKGAQLIPGRVELAYYDLGGEGVAYHDTDPINKGSGELNRKPDHQRPGVPEYLVHFREKEGVDLSFTKDFADFNHPNKVDPKVNQLYIGWQEDGEWTNYTVDIKVPGQYRIITVYGYQDNKSSLWLNNKKVIDLVLPENTGDYHRWTQATVGEITFPVAGPNLLTLHYNKGSNLAYLDFVLVKELPANK</sequence>
<feature type="transmembrane region" description="Helical" evidence="1">
    <location>
        <begin position="25"/>
        <end position="45"/>
    </location>
</feature>
<reference evidence="2 3" key="1">
    <citation type="submission" date="2018-06" db="EMBL/GenBank/DDBJ databases">
        <title>Spirosoma sp. HMF3257 Genome sequencing and assembly.</title>
        <authorList>
            <person name="Kang H."/>
            <person name="Cha I."/>
            <person name="Kim H."/>
            <person name="Kang J."/>
            <person name="Joh K."/>
        </authorList>
    </citation>
    <scope>NUCLEOTIDE SEQUENCE [LARGE SCALE GENOMIC DNA]</scope>
    <source>
        <strain evidence="2 3">HMF3257</strain>
    </source>
</reference>
<evidence type="ECO:0000313" key="2">
    <source>
        <dbReference type="EMBL" id="RAI75505.1"/>
    </source>
</evidence>
<keyword evidence="1" id="KW-0472">Membrane</keyword>
<dbReference type="RefSeq" id="WP_111344002.1">
    <property type="nucleotide sequence ID" value="NZ_QLII01000001.1"/>
</dbReference>
<dbReference type="SUPFAM" id="SSF49785">
    <property type="entry name" value="Galactose-binding domain-like"/>
    <property type="match status" value="1"/>
</dbReference>
<name>A0A327NL72_9BACT</name>